<name>A0A916SQF5_9HYPH</name>
<evidence type="ECO:0000313" key="2">
    <source>
        <dbReference type="Proteomes" id="UP000646478"/>
    </source>
</evidence>
<reference evidence="1" key="2">
    <citation type="submission" date="2020-09" db="EMBL/GenBank/DDBJ databases">
        <authorList>
            <person name="Sun Q."/>
            <person name="Zhou Y."/>
        </authorList>
    </citation>
    <scope>NUCLEOTIDE SEQUENCE</scope>
    <source>
        <strain evidence="1">CGMCC 1.15082</strain>
    </source>
</reference>
<proteinExistence type="predicted"/>
<dbReference type="EMBL" id="BMHH01000033">
    <property type="protein sequence ID" value="GGB11237.1"/>
    <property type="molecule type" value="Genomic_DNA"/>
</dbReference>
<dbReference type="AlphaFoldDB" id="A0A916SQF5"/>
<keyword evidence="2" id="KW-1185">Reference proteome</keyword>
<comment type="caution">
    <text evidence="1">The sequence shown here is derived from an EMBL/GenBank/DDBJ whole genome shotgun (WGS) entry which is preliminary data.</text>
</comment>
<organism evidence="1 2">
    <name type="scientific">Brucella endophytica</name>
    <dbReference type="NCBI Taxonomy" id="1963359"/>
    <lineage>
        <taxon>Bacteria</taxon>
        <taxon>Pseudomonadati</taxon>
        <taxon>Pseudomonadota</taxon>
        <taxon>Alphaproteobacteria</taxon>
        <taxon>Hyphomicrobiales</taxon>
        <taxon>Brucellaceae</taxon>
        <taxon>Brucella/Ochrobactrum group</taxon>
        <taxon>Brucella</taxon>
    </lineage>
</organism>
<accession>A0A916SQF5</accession>
<sequence length="58" mass="6716">MIGVAIAQVGQVLEARDLLVCKRFTRDSRQDGDRPRRYEWLTELRNNKSTHDILTESG</sequence>
<gene>
    <name evidence="1" type="ORF">GCM10011491_43960</name>
</gene>
<evidence type="ECO:0000313" key="1">
    <source>
        <dbReference type="EMBL" id="GGB11237.1"/>
    </source>
</evidence>
<reference evidence="1" key="1">
    <citation type="journal article" date="2014" name="Int. J. Syst. Evol. Microbiol.">
        <title>Complete genome sequence of Corynebacterium casei LMG S-19264T (=DSM 44701T), isolated from a smear-ripened cheese.</title>
        <authorList>
            <consortium name="US DOE Joint Genome Institute (JGI-PGF)"/>
            <person name="Walter F."/>
            <person name="Albersmeier A."/>
            <person name="Kalinowski J."/>
            <person name="Ruckert C."/>
        </authorList>
    </citation>
    <scope>NUCLEOTIDE SEQUENCE</scope>
    <source>
        <strain evidence="1">CGMCC 1.15082</strain>
    </source>
</reference>
<dbReference type="Proteomes" id="UP000646478">
    <property type="component" value="Unassembled WGS sequence"/>
</dbReference>
<protein>
    <submittedName>
        <fullName evidence="1">Uncharacterized protein</fullName>
    </submittedName>
</protein>